<protein>
    <submittedName>
        <fullName evidence="3">Methanogenesis marker 2 protein</fullName>
    </submittedName>
</protein>
<dbReference type="PANTHER" id="PTHR30270">
    <property type="entry name" value="THIAMINE-MONOPHOSPHATE KINASE"/>
    <property type="match status" value="1"/>
</dbReference>
<dbReference type="InterPro" id="IPR010918">
    <property type="entry name" value="PurM-like_C_dom"/>
</dbReference>
<dbReference type="NCBIfam" id="TIGR03267">
    <property type="entry name" value="methan_mark_2"/>
    <property type="match status" value="1"/>
</dbReference>
<dbReference type="InterPro" id="IPR016188">
    <property type="entry name" value="PurM-like_N"/>
</dbReference>
<evidence type="ECO:0000313" key="4">
    <source>
        <dbReference type="Proteomes" id="UP000317158"/>
    </source>
</evidence>
<dbReference type="GO" id="GO:0009030">
    <property type="term" value="F:thiamine-phosphate kinase activity"/>
    <property type="evidence" value="ECO:0007669"/>
    <property type="project" value="InterPro"/>
</dbReference>
<evidence type="ECO:0000259" key="1">
    <source>
        <dbReference type="Pfam" id="PF00586"/>
    </source>
</evidence>
<sequence length="335" mass="37096">MTKMRLDDLIKEIKEFRGIKRKKSIGFITNYLNDISNFPLIIASFGEDAAVLDHGKEVILISADGIMEDLIKKDPYWSGYCAILVNIHDICAMGGKPLAMVDILSMHLENTCLEILRGMRDAIAKLKIPVVGGHTHPDTSYNSIVVAIVGIADKDSVIYSHTASPNDDIIVAIDLNGRRYPSCPLCWDTVTQRDNDTLKKQIEVMSVLGKRRLVTAGKDLSNPGILGTTGMLLEVSDMGAIVDLDEIPIPKGFSLEEWLNLYPVGGIGFVVTCKKQNTDEVISLFEETTMSSKKIGNVTKDKKFIVKKGDEEGVLFDFNKEGITKIKSRSKQQYL</sequence>
<dbReference type="GO" id="GO:0009228">
    <property type="term" value="P:thiamine biosynthetic process"/>
    <property type="evidence" value="ECO:0007669"/>
    <property type="project" value="InterPro"/>
</dbReference>
<dbReference type="Proteomes" id="UP000317158">
    <property type="component" value="Unassembled WGS sequence"/>
</dbReference>
<evidence type="ECO:0000313" key="3">
    <source>
        <dbReference type="EMBL" id="RZN64529.1"/>
    </source>
</evidence>
<evidence type="ECO:0000259" key="2">
    <source>
        <dbReference type="Pfam" id="PF02769"/>
    </source>
</evidence>
<dbReference type="InterPro" id="IPR011413">
    <property type="entry name" value="UCP036540_AIR"/>
</dbReference>
<feature type="domain" description="PurM-like C-terminal" evidence="2">
    <location>
        <begin position="190"/>
        <end position="306"/>
    </location>
</feature>
<dbReference type="Gene3D" id="3.30.1330.10">
    <property type="entry name" value="PurM-like, N-terminal domain"/>
    <property type="match status" value="1"/>
</dbReference>
<dbReference type="InterPro" id="IPR006283">
    <property type="entry name" value="ThiL-like"/>
</dbReference>
<organism evidence="3 4">
    <name type="scientific">Methanoliparum thermophilum</name>
    <dbReference type="NCBI Taxonomy" id="2491083"/>
    <lineage>
        <taxon>Archaea</taxon>
        <taxon>Methanobacteriati</taxon>
        <taxon>Methanobacteriota</taxon>
        <taxon>Candidatus Methanoliparia</taxon>
        <taxon>Candidatus Methanoliparales</taxon>
        <taxon>Candidatus Methanoliparaceae</taxon>
        <taxon>Candidatus Methanoliparum</taxon>
    </lineage>
</organism>
<dbReference type="SUPFAM" id="SSF55326">
    <property type="entry name" value="PurM N-terminal domain-like"/>
    <property type="match status" value="1"/>
</dbReference>
<name>A0A520KRW7_METT2</name>
<dbReference type="InterPro" id="IPR036921">
    <property type="entry name" value="PurM-like_N_sf"/>
</dbReference>
<dbReference type="AlphaFoldDB" id="A0A520KRW7"/>
<reference evidence="3 4" key="1">
    <citation type="journal article" date="2019" name="Nat. Microbiol.">
        <title>Wide diversity of methane and short-chain alkane metabolisms in uncultured archaea.</title>
        <authorList>
            <person name="Borrel G."/>
            <person name="Adam P.S."/>
            <person name="McKay L.J."/>
            <person name="Chen L.X."/>
            <person name="Sierra-Garcia I.N."/>
            <person name="Sieber C.M."/>
            <person name="Letourneur Q."/>
            <person name="Ghozlane A."/>
            <person name="Andersen G.L."/>
            <person name="Li W.J."/>
            <person name="Hallam S.J."/>
            <person name="Muyzer G."/>
            <person name="de Oliveira V.M."/>
            <person name="Inskeep W.P."/>
            <person name="Banfield J.F."/>
            <person name="Gribaldo S."/>
        </authorList>
    </citation>
    <scope>NUCLEOTIDE SEQUENCE [LARGE SCALE GENOMIC DNA]</scope>
    <source>
        <strain evidence="3">NM1a</strain>
    </source>
</reference>
<dbReference type="Pfam" id="PF00586">
    <property type="entry name" value="AIRS"/>
    <property type="match status" value="1"/>
</dbReference>
<accession>A0A520KRW7</accession>
<dbReference type="InterPro" id="IPR017668">
    <property type="entry name" value="Methan_mark_2"/>
</dbReference>
<dbReference type="SUPFAM" id="SSF56042">
    <property type="entry name" value="PurM C-terminal domain-like"/>
    <property type="match status" value="1"/>
</dbReference>
<dbReference type="Gene3D" id="3.90.650.10">
    <property type="entry name" value="PurM-like C-terminal domain"/>
    <property type="match status" value="1"/>
</dbReference>
<dbReference type="InterPro" id="IPR036676">
    <property type="entry name" value="PurM-like_C_sf"/>
</dbReference>
<dbReference type="PIRSF" id="PIRSF036540">
    <property type="entry name" value="UCP036540_AIR"/>
    <property type="match status" value="1"/>
</dbReference>
<dbReference type="PANTHER" id="PTHR30270:SF0">
    <property type="entry name" value="THIAMINE-MONOPHOSPHATE KINASE"/>
    <property type="match status" value="1"/>
</dbReference>
<dbReference type="CDD" id="cd02192">
    <property type="entry name" value="PurM-like3"/>
    <property type="match status" value="1"/>
</dbReference>
<feature type="domain" description="PurM-like N-terminal" evidence="1">
    <location>
        <begin position="46"/>
        <end position="151"/>
    </location>
</feature>
<gene>
    <name evidence="3" type="ORF">EF806_04100</name>
</gene>
<comment type="caution">
    <text evidence="3">The sequence shown here is derived from an EMBL/GenBank/DDBJ whole genome shotgun (WGS) entry which is preliminary data.</text>
</comment>
<proteinExistence type="predicted"/>
<dbReference type="Pfam" id="PF02769">
    <property type="entry name" value="AIRS_C"/>
    <property type="match status" value="1"/>
</dbReference>
<dbReference type="EMBL" id="RXIF01000006">
    <property type="protein sequence ID" value="RZN64529.1"/>
    <property type="molecule type" value="Genomic_DNA"/>
</dbReference>